<dbReference type="Gene3D" id="3.30.420.10">
    <property type="entry name" value="Ribonuclease H-like superfamily/Ribonuclease H"/>
    <property type="match status" value="1"/>
</dbReference>
<dbReference type="PROSITE" id="PS50994">
    <property type="entry name" value="INTEGRASE"/>
    <property type="match status" value="1"/>
</dbReference>
<sequence length="254" mass="28241">MCDVCLTKYQAKKRGVTVRPLVFSQLNDRVQIDLIDFQSRPDGDFKFILNYQDHVTKFVVLRPLKQKTAAEVAHLFTWLGCPSVLQSDNGREFCNSIINSLRELYPDLKIVHGSPRHSQSQGSVENANKQVQRILETELLERRTTRWVTLLPFVQLKENTAYHEAIKMSPYEAVFGRSMKTGLGSTLPPTLVPSLGTLRTEEQLVQLLESIQVPEPAPSSARPSTPEPAPSSARPSTPEPAPSTPDSIPSPAGV</sequence>
<dbReference type="InterPro" id="IPR001584">
    <property type="entry name" value="Integrase_cat-core"/>
</dbReference>
<dbReference type="PANTHER" id="PTHR47266">
    <property type="entry name" value="ENDONUCLEASE-RELATED"/>
    <property type="match status" value="1"/>
</dbReference>
<feature type="domain" description="Integrase catalytic" evidence="2">
    <location>
        <begin position="16"/>
        <end position="178"/>
    </location>
</feature>
<dbReference type="AlphaFoldDB" id="A0AAV7XYL2"/>
<evidence type="ECO:0000259" key="2">
    <source>
        <dbReference type="PROSITE" id="PS50994"/>
    </source>
</evidence>
<dbReference type="InterPro" id="IPR036397">
    <property type="entry name" value="RNaseH_sf"/>
</dbReference>
<gene>
    <name evidence="3" type="ORF">ONE63_005150</name>
</gene>
<dbReference type="InterPro" id="IPR012337">
    <property type="entry name" value="RNaseH-like_sf"/>
</dbReference>
<keyword evidence="4" id="KW-1185">Reference proteome</keyword>
<proteinExistence type="predicted"/>
<accession>A0AAV7XYL2</accession>
<evidence type="ECO:0000256" key="1">
    <source>
        <dbReference type="SAM" id="MobiDB-lite"/>
    </source>
</evidence>
<protein>
    <recommendedName>
        <fullName evidence="2">Integrase catalytic domain-containing protein</fullName>
    </recommendedName>
</protein>
<dbReference type="GO" id="GO:0003676">
    <property type="term" value="F:nucleic acid binding"/>
    <property type="evidence" value="ECO:0007669"/>
    <property type="project" value="InterPro"/>
</dbReference>
<name>A0AAV7XYL2_9NEOP</name>
<dbReference type="Proteomes" id="UP001075354">
    <property type="component" value="Chromosome 2"/>
</dbReference>
<dbReference type="InterPro" id="IPR052160">
    <property type="entry name" value="Gypsy_RT_Integrase-like"/>
</dbReference>
<comment type="caution">
    <text evidence="3">The sequence shown here is derived from an EMBL/GenBank/DDBJ whole genome shotgun (WGS) entry which is preliminary data.</text>
</comment>
<organism evidence="3 4">
    <name type="scientific">Megalurothrips usitatus</name>
    <name type="common">bean blossom thrips</name>
    <dbReference type="NCBI Taxonomy" id="439358"/>
    <lineage>
        <taxon>Eukaryota</taxon>
        <taxon>Metazoa</taxon>
        <taxon>Ecdysozoa</taxon>
        <taxon>Arthropoda</taxon>
        <taxon>Hexapoda</taxon>
        <taxon>Insecta</taxon>
        <taxon>Pterygota</taxon>
        <taxon>Neoptera</taxon>
        <taxon>Paraneoptera</taxon>
        <taxon>Thysanoptera</taxon>
        <taxon>Terebrantia</taxon>
        <taxon>Thripoidea</taxon>
        <taxon>Thripidae</taxon>
        <taxon>Megalurothrips</taxon>
    </lineage>
</organism>
<evidence type="ECO:0000313" key="3">
    <source>
        <dbReference type="EMBL" id="KAJ1530223.1"/>
    </source>
</evidence>
<dbReference type="GO" id="GO:0015074">
    <property type="term" value="P:DNA integration"/>
    <property type="evidence" value="ECO:0007669"/>
    <property type="project" value="InterPro"/>
</dbReference>
<evidence type="ECO:0000313" key="4">
    <source>
        <dbReference type="Proteomes" id="UP001075354"/>
    </source>
</evidence>
<feature type="region of interest" description="Disordered" evidence="1">
    <location>
        <begin position="211"/>
        <end position="254"/>
    </location>
</feature>
<dbReference type="SUPFAM" id="SSF53098">
    <property type="entry name" value="Ribonuclease H-like"/>
    <property type="match status" value="1"/>
</dbReference>
<reference evidence="3" key="1">
    <citation type="submission" date="2022-12" db="EMBL/GenBank/DDBJ databases">
        <title>Chromosome-level genome assembly of the bean flower thrips Megalurothrips usitatus.</title>
        <authorList>
            <person name="Ma L."/>
            <person name="Liu Q."/>
            <person name="Li H."/>
            <person name="Cai W."/>
        </authorList>
    </citation>
    <scope>NUCLEOTIDE SEQUENCE</scope>
    <source>
        <strain evidence="3">Cailab_2022a</strain>
    </source>
</reference>
<dbReference type="EMBL" id="JAPTSV010000002">
    <property type="protein sequence ID" value="KAJ1530223.1"/>
    <property type="molecule type" value="Genomic_DNA"/>
</dbReference>